<keyword evidence="4" id="KW-1185">Reference proteome</keyword>
<proteinExistence type="predicted"/>
<keyword evidence="2" id="KW-0812">Transmembrane</keyword>
<dbReference type="Proteomes" id="UP001199469">
    <property type="component" value="Unassembled WGS sequence"/>
</dbReference>
<organism evidence="3 4">
    <name type="scientific">Actinomycetospora endophytica</name>
    <dbReference type="NCBI Taxonomy" id="2291215"/>
    <lineage>
        <taxon>Bacteria</taxon>
        <taxon>Bacillati</taxon>
        <taxon>Actinomycetota</taxon>
        <taxon>Actinomycetes</taxon>
        <taxon>Pseudonocardiales</taxon>
        <taxon>Pseudonocardiaceae</taxon>
        <taxon>Actinomycetospora</taxon>
    </lineage>
</organism>
<keyword evidence="2" id="KW-0472">Membrane</keyword>
<protein>
    <recommendedName>
        <fullName evidence="5">Secreted protein</fullName>
    </recommendedName>
</protein>
<dbReference type="RefSeq" id="WP_230731674.1">
    <property type="nucleotide sequence ID" value="NZ_JAJNDB010000001.1"/>
</dbReference>
<evidence type="ECO:0008006" key="5">
    <source>
        <dbReference type="Google" id="ProtNLM"/>
    </source>
</evidence>
<feature type="transmembrane region" description="Helical" evidence="2">
    <location>
        <begin position="6"/>
        <end position="28"/>
    </location>
</feature>
<dbReference type="EMBL" id="JAJNDB010000001">
    <property type="protein sequence ID" value="MCD2193481.1"/>
    <property type="molecule type" value="Genomic_DNA"/>
</dbReference>
<evidence type="ECO:0000313" key="4">
    <source>
        <dbReference type="Proteomes" id="UP001199469"/>
    </source>
</evidence>
<keyword evidence="2" id="KW-1133">Transmembrane helix</keyword>
<gene>
    <name evidence="3" type="ORF">LQ327_08810</name>
</gene>
<evidence type="ECO:0000256" key="1">
    <source>
        <dbReference type="SAM" id="MobiDB-lite"/>
    </source>
</evidence>
<reference evidence="3 4" key="1">
    <citation type="submission" date="2021-11" db="EMBL/GenBank/DDBJ databases">
        <title>Draft genome sequence of Actinomycetospora sp. SF1 isolated from the rhizosphere soil.</title>
        <authorList>
            <person name="Duangmal K."/>
            <person name="Chantavorakit T."/>
        </authorList>
    </citation>
    <scope>NUCLEOTIDE SEQUENCE [LARGE SCALE GENOMIC DNA]</scope>
    <source>
        <strain evidence="3 4">TBRC 5722</strain>
    </source>
</reference>
<evidence type="ECO:0000256" key="2">
    <source>
        <dbReference type="SAM" id="Phobius"/>
    </source>
</evidence>
<evidence type="ECO:0000313" key="3">
    <source>
        <dbReference type="EMBL" id="MCD2193481.1"/>
    </source>
</evidence>
<comment type="caution">
    <text evidence="3">The sequence shown here is derived from an EMBL/GenBank/DDBJ whole genome shotgun (WGS) entry which is preliminary data.</text>
</comment>
<feature type="region of interest" description="Disordered" evidence="1">
    <location>
        <begin position="157"/>
        <end position="182"/>
    </location>
</feature>
<sequence length="182" mass="20368">MPIDATQAALLGAAVGASASLIGAYLSARVTRANSYRQVLYLKRIETYEDLWMAIERWADTETLAITPQEDRLAARVQLYASVPVSGNFGILLEHLDAAINGRNAADGPDLDAERTLLDWSRLLIYLIGDDSQKVAKARWLDIKRFDRYDRLARNQVDDSRFESDDEPTAGPRSGRSDPDRR</sequence>
<name>A0ABS8P7U6_9PSEU</name>
<accession>A0ABS8P7U6</accession>